<evidence type="ECO:0000313" key="2">
    <source>
        <dbReference type="EMBL" id="TNN44103.1"/>
    </source>
</evidence>
<sequence length="115" mass="12314">MTRFPGSDTGLTGGHRGGGVSDSLQGWLEVVRGDPEVVPPPPGAVRGLLCFVGVRGKKGEGVMDGRRLRQRAKTLKTHIQEYGVSSSEAPWAVNGAPRGTPRIREGSSSWFDSHY</sequence>
<feature type="compositionally biased region" description="Polar residues" evidence="1">
    <location>
        <begin position="106"/>
        <end position="115"/>
    </location>
</feature>
<feature type="compositionally biased region" description="Gly residues" evidence="1">
    <location>
        <begin position="11"/>
        <end position="20"/>
    </location>
</feature>
<comment type="caution">
    <text evidence="2">The sequence shown here is derived from an EMBL/GenBank/DDBJ whole genome shotgun (WGS) entry which is preliminary data.</text>
</comment>
<evidence type="ECO:0000313" key="3">
    <source>
        <dbReference type="Proteomes" id="UP000314294"/>
    </source>
</evidence>
<name>A0A4Z2FTK8_9TELE</name>
<dbReference type="AlphaFoldDB" id="A0A4Z2FTK8"/>
<reference evidence="2 3" key="1">
    <citation type="submission" date="2019-03" db="EMBL/GenBank/DDBJ databases">
        <title>First draft genome of Liparis tanakae, snailfish: a comprehensive survey of snailfish specific genes.</title>
        <authorList>
            <person name="Kim W."/>
            <person name="Song I."/>
            <person name="Jeong J.-H."/>
            <person name="Kim D."/>
            <person name="Kim S."/>
            <person name="Ryu S."/>
            <person name="Song J.Y."/>
            <person name="Lee S.K."/>
        </authorList>
    </citation>
    <scope>NUCLEOTIDE SEQUENCE [LARGE SCALE GENOMIC DNA]</scope>
    <source>
        <tissue evidence="2">Muscle</tissue>
    </source>
</reference>
<dbReference type="EMBL" id="SRLO01000923">
    <property type="protein sequence ID" value="TNN44103.1"/>
    <property type="molecule type" value="Genomic_DNA"/>
</dbReference>
<proteinExistence type="predicted"/>
<gene>
    <name evidence="2" type="ORF">EYF80_045690</name>
</gene>
<feature type="region of interest" description="Disordered" evidence="1">
    <location>
        <begin position="92"/>
        <end position="115"/>
    </location>
</feature>
<organism evidence="2 3">
    <name type="scientific">Liparis tanakae</name>
    <name type="common">Tanaka's snailfish</name>
    <dbReference type="NCBI Taxonomy" id="230148"/>
    <lineage>
        <taxon>Eukaryota</taxon>
        <taxon>Metazoa</taxon>
        <taxon>Chordata</taxon>
        <taxon>Craniata</taxon>
        <taxon>Vertebrata</taxon>
        <taxon>Euteleostomi</taxon>
        <taxon>Actinopterygii</taxon>
        <taxon>Neopterygii</taxon>
        <taxon>Teleostei</taxon>
        <taxon>Neoteleostei</taxon>
        <taxon>Acanthomorphata</taxon>
        <taxon>Eupercaria</taxon>
        <taxon>Perciformes</taxon>
        <taxon>Cottioidei</taxon>
        <taxon>Cottales</taxon>
        <taxon>Liparidae</taxon>
        <taxon>Liparis</taxon>
    </lineage>
</organism>
<feature type="compositionally biased region" description="Low complexity" evidence="1">
    <location>
        <begin position="1"/>
        <end position="10"/>
    </location>
</feature>
<accession>A0A4Z2FTK8</accession>
<keyword evidence="3" id="KW-1185">Reference proteome</keyword>
<evidence type="ECO:0000256" key="1">
    <source>
        <dbReference type="SAM" id="MobiDB-lite"/>
    </source>
</evidence>
<dbReference type="Proteomes" id="UP000314294">
    <property type="component" value="Unassembled WGS sequence"/>
</dbReference>
<protein>
    <submittedName>
        <fullName evidence="2">Uncharacterized protein</fullName>
    </submittedName>
</protein>
<feature type="region of interest" description="Disordered" evidence="1">
    <location>
        <begin position="1"/>
        <end position="22"/>
    </location>
</feature>